<evidence type="ECO:0000256" key="3">
    <source>
        <dbReference type="ARBA" id="ARBA00023136"/>
    </source>
</evidence>
<dbReference type="InterPro" id="IPR006059">
    <property type="entry name" value="SBP"/>
</dbReference>
<dbReference type="Gene3D" id="3.40.190.10">
    <property type="entry name" value="Periplasmic binding protein-like II"/>
    <property type="match status" value="2"/>
</dbReference>
<dbReference type="PROSITE" id="PS51257">
    <property type="entry name" value="PROKAR_LIPOPROTEIN"/>
    <property type="match status" value="1"/>
</dbReference>
<evidence type="ECO:0000256" key="6">
    <source>
        <dbReference type="SAM" id="SignalP"/>
    </source>
</evidence>
<dbReference type="EMBL" id="VCKY01000033">
    <property type="protein sequence ID" value="TMR22175.1"/>
    <property type="molecule type" value="Genomic_DNA"/>
</dbReference>
<dbReference type="Pfam" id="PF13416">
    <property type="entry name" value="SBP_bac_8"/>
    <property type="match status" value="1"/>
</dbReference>
<keyword evidence="3" id="KW-0472">Membrane</keyword>
<dbReference type="CDD" id="cd13580">
    <property type="entry name" value="PBP2_AlgQ_like_1"/>
    <property type="match status" value="1"/>
</dbReference>
<evidence type="ECO:0000256" key="5">
    <source>
        <dbReference type="ARBA" id="ARBA00023288"/>
    </source>
</evidence>
<keyword evidence="5" id="KW-0449">Lipoprotein</keyword>
<organism evidence="7 8">
    <name type="scientific">Nonomuraea turkmeniaca</name>
    <dbReference type="NCBI Taxonomy" id="103838"/>
    <lineage>
        <taxon>Bacteria</taxon>
        <taxon>Bacillati</taxon>
        <taxon>Actinomycetota</taxon>
        <taxon>Actinomycetes</taxon>
        <taxon>Streptosporangiales</taxon>
        <taxon>Streptosporangiaceae</taxon>
        <taxon>Nonomuraea</taxon>
    </lineage>
</organism>
<sequence>MSASRSRLMAGALTLATALLASACSGTGGGGGGESNQADANTITFMTKLFGTAPNPQGELHQAIEKFLGKKIKVTWVPNADYQEKVNVTLASDNIPDVMVVNPKSPAFGKAAAAGAFWDLTDKIKKYPNLVGDEKVLLNSSINGKIYGPYRTRPLLRSAVMIRADWLKKVGLEAPKTTDDLYKIAEAFTKKDPDGNGKDDTYGLIIPKWPGVEFAASNPFNVIDVWFGAPNNWGERDGKLVPEFDTPEFFEANRFMKKMIQEGLVNPDWNTLDTAKWNDPFVQNKGGIIIDVDVRATQLLDLFKEQDPQTYGDKVLTVGNLSRPDGKKFSLPFSGYNDILAVSKQRVKTEAQLDELLKTLDKLASKEGQVLLSNGIEGRNFKVENGEAVLINQDDPKVKQVQDDVDKAFIQLGTQASTGTTGIAYPRVPPEAPYRKDLAERKERVAEDLKTAVFDPSLPVVPPTLVAKGATLNPIVTDARVKYLAGQLTEEQLKAEIKRWYDGGGTQIAQEINDLVSKLGQ</sequence>
<feature type="chain" id="PRO_5024321745" evidence="6">
    <location>
        <begin position="24"/>
        <end position="521"/>
    </location>
</feature>
<name>A0A5S4FNC3_9ACTN</name>
<proteinExistence type="predicted"/>
<dbReference type="PANTHER" id="PTHR43649:SF33">
    <property type="entry name" value="POLYGALACTURONAN_RHAMNOGALACTURONAN-BINDING PROTEIN YTCQ"/>
    <property type="match status" value="1"/>
</dbReference>
<dbReference type="AlphaFoldDB" id="A0A5S4FNC3"/>
<protein>
    <submittedName>
        <fullName evidence="7">Extracellular solute-binding protein</fullName>
    </submittedName>
</protein>
<dbReference type="SUPFAM" id="SSF53850">
    <property type="entry name" value="Periplasmic binding protein-like II"/>
    <property type="match status" value="1"/>
</dbReference>
<reference evidence="7 8" key="1">
    <citation type="submission" date="2019-05" db="EMBL/GenBank/DDBJ databases">
        <title>Draft genome sequence of Nonomuraea turkmeniaca DSM 43926.</title>
        <authorList>
            <person name="Saricaoglu S."/>
            <person name="Isik K."/>
        </authorList>
    </citation>
    <scope>NUCLEOTIDE SEQUENCE [LARGE SCALE GENOMIC DNA]</scope>
    <source>
        <strain evidence="7 8">DSM 43926</strain>
    </source>
</reference>
<keyword evidence="4" id="KW-0564">Palmitate</keyword>
<accession>A0A5S4FNC3</accession>
<gene>
    <name evidence="7" type="ORF">ETD86_12760</name>
</gene>
<comment type="caution">
    <text evidence="7">The sequence shown here is derived from an EMBL/GenBank/DDBJ whole genome shotgun (WGS) entry which is preliminary data.</text>
</comment>
<evidence type="ECO:0000256" key="2">
    <source>
        <dbReference type="ARBA" id="ARBA00022729"/>
    </source>
</evidence>
<keyword evidence="2 6" id="KW-0732">Signal</keyword>
<keyword evidence="1" id="KW-1003">Cell membrane</keyword>
<evidence type="ECO:0000256" key="4">
    <source>
        <dbReference type="ARBA" id="ARBA00023139"/>
    </source>
</evidence>
<dbReference type="InterPro" id="IPR050490">
    <property type="entry name" value="Bact_solute-bd_prot1"/>
</dbReference>
<evidence type="ECO:0000313" key="8">
    <source>
        <dbReference type="Proteomes" id="UP000309128"/>
    </source>
</evidence>
<dbReference type="PANTHER" id="PTHR43649">
    <property type="entry name" value="ARABINOSE-BINDING PROTEIN-RELATED"/>
    <property type="match status" value="1"/>
</dbReference>
<evidence type="ECO:0000313" key="7">
    <source>
        <dbReference type="EMBL" id="TMR22175.1"/>
    </source>
</evidence>
<dbReference type="OrthoDB" id="9787283at2"/>
<dbReference type="Proteomes" id="UP000309128">
    <property type="component" value="Unassembled WGS sequence"/>
</dbReference>
<feature type="signal peptide" evidence="6">
    <location>
        <begin position="1"/>
        <end position="23"/>
    </location>
</feature>
<keyword evidence="8" id="KW-1185">Reference proteome</keyword>
<evidence type="ECO:0000256" key="1">
    <source>
        <dbReference type="ARBA" id="ARBA00022475"/>
    </source>
</evidence>